<evidence type="ECO:0000256" key="1">
    <source>
        <dbReference type="SAM" id="Phobius"/>
    </source>
</evidence>
<keyword evidence="1" id="KW-0472">Membrane</keyword>
<protein>
    <submittedName>
        <fullName evidence="2">YqjK-like family protein</fullName>
    </submittedName>
</protein>
<dbReference type="EMBL" id="JACSEP010000110">
    <property type="protein sequence ID" value="MBC6325358.1"/>
    <property type="molecule type" value="Genomic_DNA"/>
</dbReference>
<reference evidence="3 5" key="1">
    <citation type="journal article" date="2017" name="J. Antimicrob. Chemother.">
        <title>Characterization of the population structure, drug resistance mechanisms and plasmids of the community-associated Enterobacter cloacae complex in China.</title>
        <authorList>
            <person name="Zhou K."/>
            <person name="Yu W."/>
            <person name="Cao X."/>
            <person name="Shen P."/>
            <person name="Lu H."/>
            <person name="Luo Q."/>
            <person name="Rossen J.W.A."/>
            <person name="Xiao Y."/>
        </authorList>
    </citation>
    <scope>NUCLEOTIDE SEQUENCE [LARGE SCALE GENOMIC DNA]</scope>
    <source>
        <strain evidence="3">ECC1097</strain>
    </source>
</reference>
<evidence type="ECO:0000313" key="5">
    <source>
        <dbReference type="Proteomes" id="UP000230495"/>
    </source>
</evidence>
<dbReference type="KEGG" id="ekb:BFV64_20490"/>
<proteinExistence type="predicted"/>
<dbReference type="EMBL" id="CP096849">
    <property type="protein sequence ID" value="WMT65425.1"/>
    <property type="molecule type" value="Genomic_DNA"/>
</dbReference>
<feature type="transmembrane region" description="Helical" evidence="1">
    <location>
        <begin position="47"/>
        <end position="65"/>
    </location>
</feature>
<sequence length="98" mass="11745">MSDKAERQKRKAYLLSQIQQQRLDLSASRRDWIDATRRFDRGWNTFLSLRSWALVGSSVMAIWTVRHPNMLIRWARRGFGAWSAWRLVKATLRQQQLR</sequence>
<dbReference type="KEGG" id="eno:ECENHK_19325"/>
<dbReference type="Pfam" id="PF13997">
    <property type="entry name" value="YqjK"/>
    <property type="match status" value="1"/>
</dbReference>
<reference evidence="2" key="2">
    <citation type="submission" date="2020-08" db="EMBL/GenBank/DDBJ databases">
        <title>Distribution of Beta-Lactamase Producing Gram-Negative Bacterial Isolates in Isabela River of Santo Domingo, Dominican Republic.</title>
        <authorList>
            <person name="Calderon V."/>
            <person name="Del Rosario C."/>
            <person name="Duarte A."/>
            <person name="Bonnelly R."/>
            <person name="Barauna R."/>
            <person name="Ramos R.T."/>
            <person name="Perdomo O.P."/>
            <person name="Rodriguez De Francisco L.E."/>
            <person name="Franco De Los Santos E.F."/>
        </authorList>
    </citation>
    <scope>NUCLEOTIDE SEQUENCE</scope>
    <source>
        <strain evidence="2">INTEC_BI4_1.1</strain>
    </source>
</reference>
<evidence type="ECO:0000313" key="4">
    <source>
        <dbReference type="EMBL" id="WMT65425.1"/>
    </source>
</evidence>
<evidence type="ECO:0000313" key="2">
    <source>
        <dbReference type="EMBL" id="MBC6325358.1"/>
    </source>
</evidence>
<dbReference type="EMBL" id="NEEU01000015">
    <property type="protein sequence ID" value="PJD71517.1"/>
    <property type="molecule type" value="Genomic_DNA"/>
</dbReference>
<reference evidence="4" key="3">
    <citation type="submission" date="2022-04" db="EMBL/GenBank/DDBJ databases">
        <title>Co-occurrence of mcr-9 and blaNDM-1 in multidrug-resistant Enterobacter kobei strain isolated from an infant with urinary infection.</title>
        <authorList>
            <person name="Zeng H."/>
        </authorList>
    </citation>
    <scope>NUCLEOTIDE SEQUENCE</scope>
    <source>
        <strain evidence="4">EC1382</strain>
    </source>
</reference>
<dbReference type="RefSeq" id="WP_014885330.1">
    <property type="nucleotide sequence ID" value="NC_018405.1"/>
</dbReference>
<dbReference type="InterPro" id="IPR025612">
    <property type="entry name" value="YqjK"/>
</dbReference>
<dbReference type="OrthoDB" id="6504948at2"/>
<dbReference type="GeneID" id="93247285"/>
<accession>A0A0A5MH93</accession>
<dbReference type="AlphaFoldDB" id="A0A0A5MH93"/>
<gene>
    <name evidence="3" type="ORF">B9Q37_17685</name>
    <name evidence="2" type="ORF">H9R40_19655</name>
    <name evidence="4" type="ORF">M2B19_21470</name>
</gene>
<keyword evidence="1" id="KW-1133">Transmembrane helix</keyword>
<organism evidence="3">
    <name type="scientific">Enterobacter kobei</name>
    <dbReference type="NCBI Taxonomy" id="208224"/>
    <lineage>
        <taxon>Bacteria</taxon>
        <taxon>Pseudomonadati</taxon>
        <taxon>Pseudomonadota</taxon>
        <taxon>Gammaproteobacteria</taxon>
        <taxon>Enterobacterales</taxon>
        <taxon>Enterobacteriaceae</taxon>
        <taxon>Enterobacter</taxon>
        <taxon>Enterobacter cloacae complex</taxon>
    </lineage>
</organism>
<evidence type="ECO:0000313" key="3">
    <source>
        <dbReference type="EMBL" id="PJD71517.1"/>
    </source>
</evidence>
<name>A0A0A5MH93_9ENTR</name>
<dbReference type="Proteomes" id="UP000230495">
    <property type="component" value="Unassembled WGS sequence"/>
</dbReference>
<keyword evidence="1" id="KW-0812">Transmembrane</keyword>
<dbReference type="Proteomes" id="UP000613022">
    <property type="component" value="Unassembled WGS sequence"/>
</dbReference>
<dbReference type="Proteomes" id="UP001228563">
    <property type="component" value="Chromosome"/>
</dbReference>